<accession>U1Q7N7</accession>
<sequence length="47" mass="5059">MLKSQNQIFPRRGTFSSPNPTPAPLPGGWLSGGSRFFSDALKSPVLI</sequence>
<reference evidence="2 3" key="1">
    <citation type="submission" date="2013-08" db="EMBL/GenBank/DDBJ databases">
        <authorList>
            <person name="Weinstock G."/>
            <person name="Sodergren E."/>
            <person name="Wylie T."/>
            <person name="Fulton L."/>
            <person name="Fulton R."/>
            <person name="Fronick C."/>
            <person name="O'Laughlin M."/>
            <person name="Godfrey J."/>
            <person name="Miner T."/>
            <person name="Herter B."/>
            <person name="Appelbaum E."/>
            <person name="Cordes M."/>
            <person name="Lek S."/>
            <person name="Wollam A."/>
            <person name="Pepin K.H."/>
            <person name="Palsikar V.B."/>
            <person name="Mitreva M."/>
            <person name="Wilson R.K."/>
        </authorList>
    </citation>
    <scope>NUCLEOTIDE SEQUENCE [LARGE SCALE GENOMIC DNA]</scope>
    <source>
        <strain evidence="2 3">F0530</strain>
    </source>
</reference>
<feature type="compositionally biased region" description="Polar residues" evidence="1">
    <location>
        <begin position="1"/>
        <end position="18"/>
    </location>
</feature>
<proteinExistence type="predicted"/>
<comment type="caution">
    <text evidence="2">The sequence shown here is derived from an EMBL/GenBank/DDBJ whole genome shotgun (WGS) entry which is preliminary data.</text>
</comment>
<evidence type="ECO:0000313" key="3">
    <source>
        <dbReference type="Proteomes" id="UP000016481"/>
    </source>
</evidence>
<dbReference type="AlphaFoldDB" id="U1Q7N7"/>
<dbReference type="HOGENOM" id="CLU_3163562_0_0_11"/>
<gene>
    <name evidence="2" type="ORF">HMPREF1978_00366</name>
</gene>
<name>U1Q7N7_9ACTO</name>
<dbReference type="Proteomes" id="UP000016481">
    <property type="component" value="Unassembled WGS sequence"/>
</dbReference>
<organism evidence="2 3">
    <name type="scientific">Actinomyces graevenitzii F0530</name>
    <dbReference type="NCBI Taxonomy" id="1321817"/>
    <lineage>
        <taxon>Bacteria</taxon>
        <taxon>Bacillati</taxon>
        <taxon>Actinomycetota</taxon>
        <taxon>Actinomycetes</taxon>
        <taxon>Actinomycetales</taxon>
        <taxon>Actinomycetaceae</taxon>
        <taxon>Actinomyces</taxon>
    </lineage>
</organism>
<protein>
    <submittedName>
        <fullName evidence="2">Uncharacterized protein</fullName>
    </submittedName>
</protein>
<dbReference type="EMBL" id="AWSC01000011">
    <property type="protein sequence ID" value="ERH18486.1"/>
    <property type="molecule type" value="Genomic_DNA"/>
</dbReference>
<evidence type="ECO:0000313" key="2">
    <source>
        <dbReference type="EMBL" id="ERH18486.1"/>
    </source>
</evidence>
<evidence type="ECO:0000256" key="1">
    <source>
        <dbReference type="SAM" id="MobiDB-lite"/>
    </source>
</evidence>
<feature type="region of interest" description="Disordered" evidence="1">
    <location>
        <begin position="1"/>
        <end position="33"/>
    </location>
</feature>